<keyword evidence="3" id="KW-1185">Reference proteome</keyword>
<comment type="caution">
    <text evidence="2">The sequence shown here is derived from an EMBL/GenBank/DDBJ whole genome shotgun (WGS) entry which is preliminary data.</text>
</comment>
<feature type="chain" id="PRO_5047307092" description="DUF4431 domain-containing protein" evidence="1">
    <location>
        <begin position="49"/>
        <end position="163"/>
    </location>
</feature>
<evidence type="ECO:0000256" key="1">
    <source>
        <dbReference type="SAM" id="SignalP"/>
    </source>
</evidence>
<organism evidence="2 3">
    <name type="scientific">Dyella koreensis</name>
    <dbReference type="NCBI Taxonomy" id="311235"/>
    <lineage>
        <taxon>Bacteria</taxon>
        <taxon>Pseudomonadati</taxon>
        <taxon>Pseudomonadota</taxon>
        <taxon>Gammaproteobacteria</taxon>
        <taxon>Lysobacterales</taxon>
        <taxon>Rhodanobacteraceae</taxon>
        <taxon>Dyella</taxon>
    </lineage>
</organism>
<feature type="signal peptide" evidence="1">
    <location>
        <begin position="1"/>
        <end position="48"/>
    </location>
</feature>
<proteinExistence type="predicted"/>
<gene>
    <name evidence="2" type="ORF">ISS97_19230</name>
</gene>
<evidence type="ECO:0000313" key="2">
    <source>
        <dbReference type="EMBL" id="MFK2919404.1"/>
    </source>
</evidence>
<accession>A0ABW8K941</accession>
<name>A0ABW8K941_9GAMM</name>
<keyword evidence="1" id="KW-0732">Signal</keyword>
<dbReference type="Proteomes" id="UP001620408">
    <property type="component" value="Unassembled WGS sequence"/>
</dbReference>
<dbReference type="EMBL" id="JADIKD010000012">
    <property type="protein sequence ID" value="MFK2919404.1"/>
    <property type="molecule type" value="Genomic_DNA"/>
</dbReference>
<sequence length="163" mass="17901">MWKQSMSLSHPMSFYFCFALASERCAMKASILAASLVLPLSISLAASAGAVKDKPKLVSIDVCSVLKAPEAFVNQVIRLRGLIYLGEDHMNISDKACPGRGIELVIKSDAVFKQKDVHHFYVQMNHQGRMGVATITGIFQSDPSPLTPYVLNIQHVEDVAPRK</sequence>
<protein>
    <recommendedName>
        <fullName evidence="4">DUF4431 domain-containing protein</fullName>
    </recommendedName>
</protein>
<dbReference type="RefSeq" id="WP_379984558.1">
    <property type="nucleotide sequence ID" value="NZ_JADIKD010000012.1"/>
</dbReference>
<evidence type="ECO:0008006" key="4">
    <source>
        <dbReference type="Google" id="ProtNLM"/>
    </source>
</evidence>
<reference evidence="2 3" key="1">
    <citation type="submission" date="2020-10" db="EMBL/GenBank/DDBJ databases">
        <title>Phylogeny of dyella-like bacteria.</title>
        <authorList>
            <person name="Fu J."/>
        </authorList>
    </citation>
    <scope>NUCLEOTIDE SEQUENCE [LARGE SCALE GENOMIC DNA]</scope>
    <source>
        <strain evidence="2 3">BB4</strain>
    </source>
</reference>
<evidence type="ECO:0000313" key="3">
    <source>
        <dbReference type="Proteomes" id="UP001620408"/>
    </source>
</evidence>